<accession>A0ABM8JQB6</accession>
<dbReference type="SUPFAM" id="SSF88659">
    <property type="entry name" value="Sigma3 and sigma4 domains of RNA polymerase sigma factors"/>
    <property type="match status" value="3"/>
</dbReference>
<organism evidence="8 9">
    <name type="scientific">Spiroplasma ixodetis</name>
    <dbReference type="NCBI Taxonomy" id="2141"/>
    <lineage>
        <taxon>Bacteria</taxon>
        <taxon>Bacillati</taxon>
        <taxon>Mycoplasmatota</taxon>
        <taxon>Mollicutes</taxon>
        <taxon>Entomoplasmatales</taxon>
        <taxon>Spiroplasmataceae</taxon>
        <taxon>Spiroplasma</taxon>
    </lineage>
</organism>
<dbReference type="Pfam" id="PF04539">
    <property type="entry name" value="Sigma70_r3"/>
    <property type="match status" value="1"/>
</dbReference>
<dbReference type="PANTHER" id="PTHR30603:SF60">
    <property type="entry name" value="RNA POLYMERASE SIGMA FACTOR RPOD"/>
    <property type="match status" value="1"/>
</dbReference>
<dbReference type="InterPro" id="IPR050239">
    <property type="entry name" value="Sigma-70_RNA_pol_init_factors"/>
</dbReference>
<evidence type="ECO:0000256" key="2">
    <source>
        <dbReference type="ARBA" id="ARBA00023082"/>
    </source>
</evidence>
<evidence type="ECO:0000256" key="5">
    <source>
        <dbReference type="RuleBase" id="RU362124"/>
    </source>
</evidence>
<evidence type="ECO:0000313" key="9">
    <source>
        <dbReference type="Proteomes" id="UP001473424"/>
    </source>
</evidence>
<evidence type="ECO:0000259" key="6">
    <source>
        <dbReference type="PROSITE" id="PS00715"/>
    </source>
</evidence>
<dbReference type="InterPro" id="IPR000943">
    <property type="entry name" value="RNA_pol_sigma70"/>
</dbReference>
<name>A0ABM8JQB6_9MOLU</name>
<reference evidence="9" key="1">
    <citation type="journal article" date="2024" name="FEMS Microbiol. Lett.">
        <title>Genomic insights into Spiroplasma endosymbionts that induce male-killing and protective phenotypes in the pea aphid.</title>
        <authorList>
            <person name="Arai H."/>
            <person name="Legeai F."/>
            <person name="Kageyama D."/>
            <person name="Sugio A."/>
            <person name="Simon J.C."/>
        </authorList>
    </citation>
    <scope>NUCLEOTIDE SEQUENCE [LARGE SCALE GENOMIC DNA]</scope>
    <source>
        <strain evidence="9">sAp269</strain>
    </source>
</reference>
<dbReference type="InterPro" id="IPR013325">
    <property type="entry name" value="RNA_pol_sigma_r2"/>
</dbReference>
<dbReference type="Proteomes" id="UP001473424">
    <property type="component" value="Chromosome"/>
</dbReference>
<dbReference type="InterPro" id="IPR007624">
    <property type="entry name" value="RNA_pol_sigma70_r3"/>
</dbReference>
<evidence type="ECO:0000259" key="7">
    <source>
        <dbReference type="PROSITE" id="PS00716"/>
    </source>
</evidence>
<feature type="domain" description="RNA polymerase sigma-70" evidence="7">
    <location>
        <begin position="409"/>
        <end position="435"/>
    </location>
</feature>
<dbReference type="Gene3D" id="1.10.601.10">
    <property type="entry name" value="RNA Polymerase Primary Sigma Factor"/>
    <property type="match status" value="1"/>
</dbReference>
<sequence>MAAIQQKTKLKKLLTLEEVESNLIKKLEKSQTKELKQEDVIKEFAHLKLDDDKIEEIFDRLEKEGVVFTDILMDEVEDDANFPDIDDEQLPDDLDIDILVSDLSFKNTMGISNDTRRKDGIKSYFNILGTSQILSQGEEIKYAKMLESKDVEERTYGREQLIKSNLKLVVSVARKHLNRGLDFADLIEEGNIGLIKAVDKFDYRRGFKFSTYATWWIRQSITRSLADQGKMVRVPVHMVERINKLTRIERNLTQELGRDPTHEEIANKMGQNMTADRVREIKKLAIEPVSLEKPIGEEDDTHFGDFIKDKNMLSPDEYAERHWLREQLDRVFAEVLTKREEKVIRMRFGILPTKLRTLLELCEDEKEITELKKVVNNLQLHYDTSLDKTELLSDKVVHSHITKYDSPKTLEEVGKEFIVTRERIRQIEAKAIRKLKHPSKSKHIKEFYKG</sequence>
<dbReference type="InterPro" id="IPR007630">
    <property type="entry name" value="RNA_pol_sigma70_r4"/>
</dbReference>
<evidence type="ECO:0000256" key="1">
    <source>
        <dbReference type="ARBA" id="ARBA00023015"/>
    </source>
</evidence>
<dbReference type="Pfam" id="PF04542">
    <property type="entry name" value="Sigma70_r2"/>
    <property type="match status" value="1"/>
</dbReference>
<keyword evidence="9" id="KW-1185">Reference proteome</keyword>
<dbReference type="Gene3D" id="1.10.10.10">
    <property type="entry name" value="Winged helix-like DNA-binding domain superfamily/Winged helix DNA-binding domain"/>
    <property type="match status" value="2"/>
</dbReference>
<keyword evidence="3 5" id="KW-0238">DNA-binding</keyword>
<protein>
    <recommendedName>
        <fullName evidence="5">RNA polymerase sigma factor</fullName>
    </recommendedName>
</protein>
<dbReference type="NCBIfam" id="TIGR02937">
    <property type="entry name" value="sigma70-ECF"/>
    <property type="match status" value="1"/>
</dbReference>
<keyword evidence="2 5" id="KW-0731">Sigma factor</keyword>
<dbReference type="InterPro" id="IPR007627">
    <property type="entry name" value="RNA_pol_sigma70_r2"/>
</dbReference>
<comment type="similarity">
    <text evidence="5">Belongs to the sigma-70 factor family.</text>
</comment>
<evidence type="ECO:0000256" key="3">
    <source>
        <dbReference type="ARBA" id="ARBA00023125"/>
    </source>
</evidence>
<gene>
    <name evidence="8" type="ORF">SAP269_05960</name>
</gene>
<dbReference type="InterPro" id="IPR036388">
    <property type="entry name" value="WH-like_DNA-bd_sf"/>
</dbReference>
<dbReference type="InterPro" id="IPR013324">
    <property type="entry name" value="RNA_pol_sigma_r3/r4-like"/>
</dbReference>
<dbReference type="PROSITE" id="PS00715">
    <property type="entry name" value="SIGMA70_1"/>
    <property type="match status" value="1"/>
</dbReference>
<keyword evidence="1 5" id="KW-0805">Transcription regulation</keyword>
<dbReference type="EMBL" id="AP028955">
    <property type="protein sequence ID" value="BET38007.1"/>
    <property type="molecule type" value="Genomic_DNA"/>
</dbReference>
<proteinExistence type="inferred from homology"/>
<dbReference type="InterPro" id="IPR014284">
    <property type="entry name" value="RNA_pol_sigma-70_dom"/>
</dbReference>
<evidence type="ECO:0000256" key="4">
    <source>
        <dbReference type="ARBA" id="ARBA00023163"/>
    </source>
</evidence>
<keyword evidence="4 5" id="KW-0804">Transcription</keyword>
<dbReference type="SUPFAM" id="SSF88946">
    <property type="entry name" value="Sigma2 domain of RNA polymerase sigma factors"/>
    <property type="match status" value="1"/>
</dbReference>
<evidence type="ECO:0000313" key="8">
    <source>
        <dbReference type="EMBL" id="BET38007.1"/>
    </source>
</evidence>
<dbReference type="PANTHER" id="PTHR30603">
    <property type="entry name" value="RNA POLYMERASE SIGMA FACTOR RPO"/>
    <property type="match status" value="1"/>
</dbReference>
<dbReference type="RefSeq" id="WP_353306743.1">
    <property type="nucleotide sequence ID" value="NZ_AP028955.1"/>
</dbReference>
<dbReference type="Pfam" id="PF04545">
    <property type="entry name" value="Sigma70_r4"/>
    <property type="match status" value="1"/>
</dbReference>
<dbReference type="PROSITE" id="PS00716">
    <property type="entry name" value="SIGMA70_2"/>
    <property type="match status" value="1"/>
</dbReference>
<feature type="domain" description="RNA polymerase sigma-70" evidence="6">
    <location>
        <begin position="185"/>
        <end position="198"/>
    </location>
</feature>
<comment type="function">
    <text evidence="5">Sigma factors are initiation factors that promote the attachment of RNA polymerase to specific initiation sites and are then released.</text>
</comment>
<dbReference type="PRINTS" id="PR00046">
    <property type="entry name" value="SIGMA70FCT"/>
</dbReference>